<dbReference type="Proteomes" id="UP000305948">
    <property type="component" value="Unassembled WGS sequence"/>
</dbReference>
<feature type="domain" description="DUF6534" evidence="3">
    <location>
        <begin position="180"/>
        <end position="269"/>
    </location>
</feature>
<feature type="transmembrane region" description="Helical" evidence="2">
    <location>
        <begin position="217"/>
        <end position="237"/>
    </location>
</feature>
<feature type="transmembrane region" description="Helical" evidence="2">
    <location>
        <begin position="171"/>
        <end position="196"/>
    </location>
</feature>
<feature type="region of interest" description="Disordered" evidence="1">
    <location>
        <begin position="303"/>
        <end position="351"/>
    </location>
</feature>
<reference evidence="4 5" key="1">
    <citation type="journal article" date="2019" name="Nat. Ecol. Evol.">
        <title>Megaphylogeny resolves global patterns of mushroom evolution.</title>
        <authorList>
            <person name="Varga T."/>
            <person name="Krizsan K."/>
            <person name="Foldi C."/>
            <person name="Dima B."/>
            <person name="Sanchez-Garcia M."/>
            <person name="Sanchez-Ramirez S."/>
            <person name="Szollosi G.J."/>
            <person name="Szarkandi J.G."/>
            <person name="Papp V."/>
            <person name="Albert L."/>
            <person name="Andreopoulos W."/>
            <person name="Angelini C."/>
            <person name="Antonin V."/>
            <person name="Barry K.W."/>
            <person name="Bougher N.L."/>
            <person name="Buchanan P."/>
            <person name="Buyck B."/>
            <person name="Bense V."/>
            <person name="Catcheside P."/>
            <person name="Chovatia M."/>
            <person name="Cooper J."/>
            <person name="Damon W."/>
            <person name="Desjardin D."/>
            <person name="Finy P."/>
            <person name="Geml J."/>
            <person name="Haridas S."/>
            <person name="Hughes K."/>
            <person name="Justo A."/>
            <person name="Karasinski D."/>
            <person name="Kautmanova I."/>
            <person name="Kiss B."/>
            <person name="Kocsube S."/>
            <person name="Kotiranta H."/>
            <person name="LaButti K.M."/>
            <person name="Lechner B.E."/>
            <person name="Liimatainen K."/>
            <person name="Lipzen A."/>
            <person name="Lukacs Z."/>
            <person name="Mihaltcheva S."/>
            <person name="Morgado L.N."/>
            <person name="Niskanen T."/>
            <person name="Noordeloos M.E."/>
            <person name="Ohm R.A."/>
            <person name="Ortiz-Santana B."/>
            <person name="Ovrebo C."/>
            <person name="Racz N."/>
            <person name="Riley R."/>
            <person name="Savchenko A."/>
            <person name="Shiryaev A."/>
            <person name="Soop K."/>
            <person name="Spirin V."/>
            <person name="Szebenyi C."/>
            <person name="Tomsovsky M."/>
            <person name="Tulloss R.E."/>
            <person name="Uehling J."/>
            <person name="Grigoriev I.V."/>
            <person name="Vagvolgyi C."/>
            <person name="Papp T."/>
            <person name="Martin F.M."/>
            <person name="Miettinen O."/>
            <person name="Hibbett D.S."/>
            <person name="Nagy L.G."/>
        </authorList>
    </citation>
    <scope>NUCLEOTIDE SEQUENCE [LARGE SCALE GENOMIC DNA]</scope>
    <source>
        <strain evidence="4 5">OMC1185</strain>
    </source>
</reference>
<dbReference type="STRING" id="5364.A0A5C3MSE9"/>
<dbReference type="Pfam" id="PF20152">
    <property type="entry name" value="DUF6534"/>
    <property type="match status" value="1"/>
</dbReference>
<evidence type="ECO:0000256" key="2">
    <source>
        <dbReference type="SAM" id="Phobius"/>
    </source>
</evidence>
<evidence type="ECO:0000259" key="3">
    <source>
        <dbReference type="Pfam" id="PF20152"/>
    </source>
</evidence>
<evidence type="ECO:0000313" key="5">
    <source>
        <dbReference type="Proteomes" id="UP000305948"/>
    </source>
</evidence>
<dbReference type="PANTHER" id="PTHR40465:SF1">
    <property type="entry name" value="DUF6534 DOMAIN-CONTAINING PROTEIN"/>
    <property type="match status" value="1"/>
</dbReference>
<keyword evidence="2" id="KW-0472">Membrane</keyword>
<feature type="transmembrane region" description="Helical" evidence="2">
    <location>
        <begin position="96"/>
        <end position="117"/>
    </location>
</feature>
<dbReference type="OrthoDB" id="3155837at2759"/>
<dbReference type="InterPro" id="IPR045339">
    <property type="entry name" value="DUF6534"/>
</dbReference>
<keyword evidence="2" id="KW-1133">Transmembrane helix</keyword>
<feature type="transmembrane region" description="Helical" evidence="2">
    <location>
        <begin position="49"/>
        <end position="71"/>
    </location>
</feature>
<gene>
    <name evidence="4" type="ORF">OE88DRAFT_1738226</name>
</gene>
<feature type="transmembrane region" description="Helical" evidence="2">
    <location>
        <begin position="20"/>
        <end position="42"/>
    </location>
</feature>
<feature type="transmembrane region" description="Helical" evidence="2">
    <location>
        <begin position="243"/>
        <end position="265"/>
    </location>
</feature>
<keyword evidence="2" id="KW-0812">Transmembrane</keyword>
<evidence type="ECO:0000256" key="1">
    <source>
        <dbReference type="SAM" id="MobiDB-lite"/>
    </source>
</evidence>
<accession>A0A5C3MSE9</accession>
<name>A0A5C3MSE9_9AGAM</name>
<dbReference type="AlphaFoldDB" id="A0A5C3MSE9"/>
<sequence>MSAFSIPNIQAHPESFIGPGLAAVFVQALQTGFLINQALRFWSRSYEPLVLKVIVAFVSAVAAFQTTVAFYSTWRLCVWHFGDWIATVNPAWPDKIQTVITMAMASPVQGFLIWRCWILTGRRWVTLVPLSTLLLLTTIMSIIVTSNVFTVDFTAPLSPPAGPAAKIPVDVVFVTCITGSAVLDVALTITLSTYLLRSRSSAITPRFRRIITKLIVIAWEAALLPSVCAITTVITYLKLVDCNFWDLFFQAVLGKFYVISLFVTLNGRADLRRKPQDSFIANLSNITQLRPLSGQEIRIGMDRSREQNNEEHRCQCASRDKPARTDHERQEQEIESSHSDSWAPSHGLGSC</sequence>
<dbReference type="PANTHER" id="PTHR40465">
    <property type="entry name" value="CHROMOSOME 1, WHOLE GENOME SHOTGUN SEQUENCE"/>
    <property type="match status" value="1"/>
</dbReference>
<feature type="compositionally biased region" description="Basic and acidic residues" evidence="1">
    <location>
        <begin position="303"/>
        <end position="338"/>
    </location>
</feature>
<organism evidence="4 5">
    <name type="scientific">Heliocybe sulcata</name>
    <dbReference type="NCBI Taxonomy" id="5364"/>
    <lineage>
        <taxon>Eukaryota</taxon>
        <taxon>Fungi</taxon>
        <taxon>Dikarya</taxon>
        <taxon>Basidiomycota</taxon>
        <taxon>Agaricomycotina</taxon>
        <taxon>Agaricomycetes</taxon>
        <taxon>Gloeophyllales</taxon>
        <taxon>Gloeophyllaceae</taxon>
        <taxon>Heliocybe</taxon>
    </lineage>
</organism>
<proteinExistence type="predicted"/>
<keyword evidence="5" id="KW-1185">Reference proteome</keyword>
<dbReference type="EMBL" id="ML213522">
    <property type="protein sequence ID" value="TFK47685.1"/>
    <property type="molecule type" value="Genomic_DNA"/>
</dbReference>
<protein>
    <recommendedName>
        <fullName evidence="3">DUF6534 domain-containing protein</fullName>
    </recommendedName>
</protein>
<evidence type="ECO:0000313" key="4">
    <source>
        <dbReference type="EMBL" id="TFK47685.1"/>
    </source>
</evidence>
<feature type="transmembrane region" description="Helical" evidence="2">
    <location>
        <begin position="124"/>
        <end position="151"/>
    </location>
</feature>